<evidence type="ECO:0000256" key="1">
    <source>
        <dbReference type="SAM" id="Phobius"/>
    </source>
</evidence>
<evidence type="ECO:0000313" key="2">
    <source>
        <dbReference type="EMBL" id="JAE07393.1"/>
    </source>
</evidence>
<feature type="transmembrane region" description="Helical" evidence="1">
    <location>
        <begin position="12"/>
        <end position="29"/>
    </location>
</feature>
<reference evidence="2" key="2">
    <citation type="journal article" date="2015" name="Data Brief">
        <title>Shoot transcriptome of the giant reed, Arundo donax.</title>
        <authorList>
            <person name="Barrero R.A."/>
            <person name="Guerrero F.D."/>
            <person name="Moolhuijzen P."/>
            <person name="Goolsby J.A."/>
            <person name="Tidwell J."/>
            <person name="Bellgard S.E."/>
            <person name="Bellgard M.I."/>
        </authorList>
    </citation>
    <scope>NUCLEOTIDE SEQUENCE</scope>
    <source>
        <tissue evidence="2">Shoot tissue taken approximately 20 cm above the soil surface</tissue>
    </source>
</reference>
<reference evidence="2" key="1">
    <citation type="submission" date="2014-09" db="EMBL/GenBank/DDBJ databases">
        <authorList>
            <person name="Magalhaes I.L.F."/>
            <person name="Oliveira U."/>
            <person name="Santos F.R."/>
            <person name="Vidigal T.H.D.A."/>
            <person name="Brescovit A.D."/>
            <person name="Santos A.J."/>
        </authorList>
    </citation>
    <scope>NUCLEOTIDE SEQUENCE</scope>
    <source>
        <tissue evidence="2">Shoot tissue taken approximately 20 cm above the soil surface</tissue>
    </source>
</reference>
<organism evidence="2">
    <name type="scientific">Arundo donax</name>
    <name type="common">Giant reed</name>
    <name type="synonym">Donax arundinaceus</name>
    <dbReference type="NCBI Taxonomy" id="35708"/>
    <lineage>
        <taxon>Eukaryota</taxon>
        <taxon>Viridiplantae</taxon>
        <taxon>Streptophyta</taxon>
        <taxon>Embryophyta</taxon>
        <taxon>Tracheophyta</taxon>
        <taxon>Spermatophyta</taxon>
        <taxon>Magnoliopsida</taxon>
        <taxon>Liliopsida</taxon>
        <taxon>Poales</taxon>
        <taxon>Poaceae</taxon>
        <taxon>PACMAD clade</taxon>
        <taxon>Arundinoideae</taxon>
        <taxon>Arundineae</taxon>
        <taxon>Arundo</taxon>
    </lineage>
</organism>
<protein>
    <submittedName>
        <fullName evidence="2">Uncharacterized protein</fullName>
    </submittedName>
</protein>
<name>A0A0A9FGI9_ARUDO</name>
<dbReference type="EMBL" id="GBRH01190503">
    <property type="protein sequence ID" value="JAE07393.1"/>
    <property type="molecule type" value="Transcribed_RNA"/>
</dbReference>
<sequence length="46" mass="5466">MRLRRNACRTGFLSTFIYLLTFYVDFSFIPNDWKSKCNTLSDCALH</sequence>
<dbReference type="AlphaFoldDB" id="A0A0A9FGI9"/>
<keyword evidence="1" id="KW-1133">Transmembrane helix</keyword>
<accession>A0A0A9FGI9</accession>
<proteinExistence type="predicted"/>
<keyword evidence="1" id="KW-0812">Transmembrane</keyword>
<keyword evidence="1" id="KW-0472">Membrane</keyword>